<feature type="compositionally biased region" description="Basic and acidic residues" evidence="2">
    <location>
        <begin position="96"/>
        <end position="110"/>
    </location>
</feature>
<dbReference type="AlphaFoldDB" id="A0A7X2N184"/>
<protein>
    <submittedName>
        <fullName evidence="3">Uncharacterized protein</fullName>
    </submittedName>
</protein>
<sequence>MSKVKDLMHAILNEGIEDEEEIVEEEKEELQENKVDQQPTFVEPKIKPVEDNTMIADFLLDKKEEKPVKKASIFDGMDVDEISSQMPGKKTKKKEYHYDRSKLKQRKTQEDYDYSPVISPIFGNTKEEAKRFDKVHNAIELQKPADDFSFTKVISPMYGNDIPSPKPVEQIPVKKPNTKKNNEYTLKEMLSTPEKKDTKQNSLFEQE</sequence>
<gene>
    <name evidence="3" type="ORF">FYJ50_00440</name>
</gene>
<proteinExistence type="predicted"/>
<keyword evidence="1" id="KW-0175">Coiled coil</keyword>
<evidence type="ECO:0000313" key="4">
    <source>
        <dbReference type="Proteomes" id="UP000470082"/>
    </source>
</evidence>
<dbReference type="EMBL" id="VUMM01000001">
    <property type="protein sequence ID" value="MSS00595.1"/>
    <property type="molecule type" value="Genomic_DNA"/>
</dbReference>
<organism evidence="3 4">
    <name type="scientific">Floccifex porci</name>
    <dbReference type="NCBI Taxonomy" id="2606629"/>
    <lineage>
        <taxon>Bacteria</taxon>
        <taxon>Bacillati</taxon>
        <taxon>Bacillota</taxon>
        <taxon>Erysipelotrichia</taxon>
        <taxon>Erysipelotrichales</taxon>
        <taxon>Erysipelotrichaceae</taxon>
        <taxon>Floccifex</taxon>
    </lineage>
</organism>
<evidence type="ECO:0000313" key="3">
    <source>
        <dbReference type="EMBL" id="MSS00595.1"/>
    </source>
</evidence>
<reference evidence="3 4" key="1">
    <citation type="submission" date="2019-08" db="EMBL/GenBank/DDBJ databases">
        <title>In-depth cultivation of the pig gut microbiome towards novel bacterial diversity and tailored functional studies.</title>
        <authorList>
            <person name="Wylensek D."/>
            <person name="Hitch T.C.A."/>
            <person name="Clavel T."/>
        </authorList>
    </citation>
    <scope>NUCLEOTIDE SEQUENCE [LARGE SCALE GENOMIC DNA]</scope>
    <source>
        <strain evidence="3 4">LKV-178-WT-2G</strain>
    </source>
</reference>
<dbReference type="Proteomes" id="UP000470082">
    <property type="component" value="Unassembled WGS sequence"/>
</dbReference>
<evidence type="ECO:0000256" key="2">
    <source>
        <dbReference type="SAM" id="MobiDB-lite"/>
    </source>
</evidence>
<comment type="caution">
    <text evidence="3">The sequence shown here is derived from an EMBL/GenBank/DDBJ whole genome shotgun (WGS) entry which is preliminary data.</text>
</comment>
<feature type="region of interest" description="Disordered" evidence="2">
    <location>
        <begin position="82"/>
        <end position="110"/>
    </location>
</feature>
<dbReference type="RefSeq" id="WP_154459070.1">
    <property type="nucleotide sequence ID" value="NZ_JAQYTQ010000054.1"/>
</dbReference>
<name>A0A7X2N184_9FIRM</name>
<evidence type="ECO:0000256" key="1">
    <source>
        <dbReference type="SAM" id="Coils"/>
    </source>
</evidence>
<accession>A0A7X2N184</accession>
<keyword evidence="4" id="KW-1185">Reference proteome</keyword>
<feature type="coiled-coil region" evidence="1">
    <location>
        <begin position="9"/>
        <end position="36"/>
    </location>
</feature>
<feature type="region of interest" description="Disordered" evidence="2">
    <location>
        <begin position="159"/>
        <end position="207"/>
    </location>
</feature>